<comment type="caution">
    <text evidence="2">The sequence shown here is derived from an EMBL/GenBank/DDBJ whole genome shotgun (WGS) entry which is preliminary data.</text>
</comment>
<proteinExistence type="predicted"/>
<organism evidence="2 3">
    <name type="scientific">Macrosiphum euphorbiae</name>
    <name type="common">potato aphid</name>
    <dbReference type="NCBI Taxonomy" id="13131"/>
    <lineage>
        <taxon>Eukaryota</taxon>
        <taxon>Metazoa</taxon>
        <taxon>Ecdysozoa</taxon>
        <taxon>Arthropoda</taxon>
        <taxon>Hexapoda</taxon>
        <taxon>Insecta</taxon>
        <taxon>Pterygota</taxon>
        <taxon>Neoptera</taxon>
        <taxon>Paraneoptera</taxon>
        <taxon>Hemiptera</taxon>
        <taxon>Sternorrhyncha</taxon>
        <taxon>Aphidomorpha</taxon>
        <taxon>Aphidoidea</taxon>
        <taxon>Aphididae</taxon>
        <taxon>Macrosiphini</taxon>
        <taxon>Macrosiphum</taxon>
    </lineage>
</organism>
<keyword evidence="3" id="KW-1185">Reference proteome</keyword>
<accession>A0AAV0XAJ9</accession>
<sequence length="223" mass="25043">MCSMFYERWHKIAGLAGPERTLRFLDNTRDEVQLADRRGLSRVVWYAAPASVAAYASMSQIYMILWWNVVATYWFNGMGQMVVYILVFVQYYVIAREFSRVNDMVEALHVAHDPVSEGRSLARLTSVYGELCTLAGYVNRAYAPEILLQWARGLQYHPRHHGRVPTDGDRVITGQPHGLGHALSAGPALGRAVHIRAAHVACTFGDHLSSEAPAYIMYCIIVS</sequence>
<feature type="transmembrane region" description="Helical" evidence="1">
    <location>
        <begin position="73"/>
        <end position="94"/>
    </location>
</feature>
<protein>
    <submittedName>
        <fullName evidence="2">Uncharacterized protein</fullName>
    </submittedName>
</protein>
<keyword evidence="1" id="KW-1133">Transmembrane helix</keyword>
<evidence type="ECO:0000313" key="3">
    <source>
        <dbReference type="Proteomes" id="UP001160148"/>
    </source>
</evidence>
<dbReference type="AlphaFoldDB" id="A0AAV0XAJ9"/>
<feature type="transmembrane region" description="Helical" evidence="1">
    <location>
        <begin position="43"/>
        <end position="67"/>
    </location>
</feature>
<evidence type="ECO:0000256" key="1">
    <source>
        <dbReference type="SAM" id="Phobius"/>
    </source>
</evidence>
<dbReference type="Proteomes" id="UP001160148">
    <property type="component" value="Unassembled WGS sequence"/>
</dbReference>
<gene>
    <name evidence="2" type="ORF">MEUPH1_LOCUS20224</name>
</gene>
<keyword evidence="1" id="KW-0472">Membrane</keyword>
<evidence type="ECO:0000313" key="2">
    <source>
        <dbReference type="EMBL" id="CAI6365524.1"/>
    </source>
</evidence>
<dbReference type="EMBL" id="CARXXK010000004">
    <property type="protein sequence ID" value="CAI6365524.1"/>
    <property type="molecule type" value="Genomic_DNA"/>
</dbReference>
<keyword evidence="1" id="KW-0812">Transmembrane</keyword>
<name>A0AAV0XAJ9_9HEMI</name>
<reference evidence="2 3" key="1">
    <citation type="submission" date="2023-01" db="EMBL/GenBank/DDBJ databases">
        <authorList>
            <person name="Whitehead M."/>
        </authorList>
    </citation>
    <scope>NUCLEOTIDE SEQUENCE [LARGE SCALE GENOMIC DNA]</scope>
</reference>